<organism evidence="1 2">
    <name type="scientific">Cichorium intybus</name>
    <name type="common">Chicory</name>
    <dbReference type="NCBI Taxonomy" id="13427"/>
    <lineage>
        <taxon>Eukaryota</taxon>
        <taxon>Viridiplantae</taxon>
        <taxon>Streptophyta</taxon>
        <taxon>Embryophyta</taxon>
        <taxon>Tracheophyta</taxon>
        <taxon>Spermatophyta</taxon>
        <taxon>Magnoliopsida</taxon>
        <taxon>eudicotyledons</taxon>
        <taxon>Gunneridae</taxon>
        <taxon>Pentapetalae</taxon>
        <taxon>asterids</taxon>
        <taxon>campanulids</taxon>
        <taxon>Asterales</taxon>
        <taxon>Asteraceae</taxon>
        <taxon>Cichorioideae</taxon>
        <taxon>Cichorieae</taxon>
        <taxon>Cichoriinae</taxon>
        <taxon>Cichorium</taxon>
    </lineage>
</organism>
<reference evidence="2" key="1">
    <citation type="journal article" date="2022" name="Mol. Ecol. Resour.">
        <title>The genomes of chicory, endive, great burdock and yacon provide insights into Asteraceae palaeo-polyploidization history and plant inulin production.</title>
        <authorList>
            <person name="Fan W."/>
            <person name="Wang S."/>
            <person name="Wang H."/>
            <person name="Wang A."/>
            <person name="Jiang F."/>
            <person name="Liu H."/>
            <person name="Zhao H."/>
            <person name="Xu D."/>
            <person name="Zhang Y."/>
        </authorList>
    </citation>
    <scope>NUCLEOTIDE SEQUENCE [LARGE SCALE GENOMIC DNA]</scope>
    <source>
        <strain evidence="2">cv. Punajuju</strain>
    </source>
</reference>
<protein>
    <submittedName>
        <fullName evidence="1">Uncharacterized protein</fullName>
    </submittedName>
</protein>
<name>A0ACB9AJ20_CICIN</name>
<proteinExistence type="predicted"/>
<accession>A0ACB9AJ20</accession>
<gene>
    <name evidence="1" type="ORF">L2E82_39386</name>
</gene>
<comment type="caution">
    <text evidence="1">The sequence shown here is derived from an EMBL/GenBank/DDBJ whole genome shotgun (WGS) entry which is preliminary data.</text>
</comment>
<evidence type="ECO:0000313" key="1">
    <source>
        <dbReference type="EMBL" id="KAI3709620.1"/>
    </source>
</evidence>
<keyword evidence="2" id="KW-1185">Reference proteome</keyword>
<reference evidence="1 2" key="2">
    <citation type="journal article" date="2022" name="Mol. Ecol. Resour.">
        <title>The genomes of chicory, endive, great burdock and yacon provide insights into Asteraceae paleo-polyploidization history and plant inulin production.</title>
        <authorList>
            <person name="Fan W."/>
            <person name="Wang S."/>
            <person name="Wang H."/>
            <person name="Wang A."/>
            <person name="Jiang F."/>
            <person name="Liu H."/>
            <person name="Zhao H."/>
            <person name="Xu D."/>
            <person name="Zhang Y."/>
        </authorList>
    </citation>
    <scope>NUCLEOTIDE SEQUENCE [LARGE SCALE GENOMIC DNA]</scope>
    <source>
        <strain evidence="2">cv. Punajuju</strain>
        <tissue evidence="1">Leaves</tissue>
    </source>
</reference>
<dbReference type="EMBL" id="CM042015">
    <property type="protein sequence ID" value="KAI3709620.1"/>
    <property type="molecule type" value="Genomic_DNA"/>
</dbReference>
<sequence length="83" mass="9155">MWAGCALVVEIWQPLSLERPRDSSLFRSDLGRGGPACRTLVSSWARGSSSKFIRNPFAGSDESKIVMRKWQCKVIADAELGAL</sequence>
<dbReference type="Proteomes" id="UP001055811">
    <property type="component" value="Linkage Group LG07"/>
</dbReference>
<evidence type="ECO:0000313" key="2">
    <source>
        <dbReference type="Proteomes" id="UP001055811"/>
    </source>
</evidence>